<protein>
    <submittedName>
        <fullName evidence="3">Uncharacterized protein</fullName>
    </submittedName>
</protein>
<dbReference type="PANTHER" id="PTHR13800">
    <property type="entry name" value="TRANSIENT RECEPTOR POTENTIAL CATION CHANNEL, SUBFAMILY M, MEMBER 6"/>
    <property type="match status" value="1"/>
</dbReference>
<evidence type="ECO:0000256" key="1">
    <source>
        <dbReference type="SAM" id="MobiDB-lite"/>
    </source>
</evidence>
<comment type="caution">
    <text evidence="3">The sequence shown here is derived from an EMBL/GenBank/DDBJ whole genome shotgun (WGS) entry which is preliminary data.</text>
</comment>
<evidence type="ECO:0000313" key="4">
    <source>
        <dbReference type="Proteomes" id="UP000784294"/>
    </source>
</evidence>
<dbReference type="Proteomes" id="UP000784294">
    <property type="component" value="Unassembled WGS sequence"/>
</dbReference>
<dbReference type="AlphaFoldDB" id="A0A448WXX0"/>
<keyword evidence="4" id="KW-1185">Reference proteome</keyword>
<feature type="compositionally biased region" description="Low complexity" evidence="1">
    <location>
        <begin position="121"/>
        <end position="150"/>
    </location>
</feature>
<dbReference type="EMBL" id="CAAALY010059281">
    <property type="protein sequence ID" value="VEL22956.1"/>
    <property type="molecule type" value="Genomic_DNA"/>
</dbReference>
<keyword evidence="2" id="KW-1133">Transmembrane helix</keyword>
<feature type="region of interest" description="Disordered" evidence="1">
    <location>
        <begin position="111"/>
        <end position="150"/>
    </location>
</feature>
<dbReference type="OrthoDB" id="301415at2759"/>
<dbReference type="GO" id="GO:0005886">
    <property type="term" value="C:plasma membrane"/>
    <property type="evidence" value="ECO:0007669"/>
    <property type="project" value="TreeGrafter"/>
</dbReference>
<keyword evidence="2" id="KW-0472">Membrane</keyword>
<evidence type="ECO:0000313" key="3">
    <source>
        <dbReference type="EMBL" id="VEL22956.1"/>
    </source>
</evidence>
<evidence type="ECO:0000256" key="2">
    <source>
        <dbReference type="SAM" id="Phobius"/>
    </source>
</evidence>
<feature type="transmembrane region" description="Helical" evidence="2">
    <location>
        <begin position="69"/>
        <end position="89"/>
    </location>
</feature>
<dbReference type="InterPro" id="IPR050927">
    <property type="entry name" value="TRPM"/>
</dbReference>
<organism evidence="3 4">
    <name type="scientific">Protopolystoma xenopodis</name>
    <dbReference type="NCBI Taxonomy" id="117903"/>
    <lineage>
        <taxon>Eukaryota</taxon>
        <taxon>Metazoa</taxon>
        <taxon>Spiralia</taxon>
        <taxon>Lophotrochozoa</taxon>
        <taxon>Platyhelminthes</taxon>
        <taxon>Monogenea</taxon>
        <taxon>Polyopisthocotylea</taxon>
        <taxon>Polystomatidea</taxon>
        <taxon>Polystomatidae</taxon>
        <taxon>Protopolystoma</taxon>
    </lineage>
</organism>
<sequence>MQAHCYRHDPEQTKRLLTYELKTFSKNTCLSLAYMCGSKVFLSHACTQSILNDLWYGGLREGKWVGGKVALILMGLALPPLYPLIGYLFSAQSKFLEFKTKEELARQPQTLEEYLDEMEESSSSSDSSSCSSFSSGSCSSDSSSGDGSLM</sequence>
<accession>A0A448WXX0</accession>
<dbReference type="PANTHER" id="PTHR13800:SF1">
    <property type="entry name" value="TRANSIENT RECEPTOR POTENTIAL CATION CHANNEL TRPM"/>
    <property type="match status" value="1"/>
</dbReference>
<gene>
    <name evidence="3" type="ORF">PXEA_LOCUS16396</name>
</gene>
<dbReference type="GO" id="GO:0030001">
    <property type="term" value="P:metal ion transport"/>
    <property type="evidence" value="ECO:0007669"/>
    <property type="project" value="TreeGrafter"/>
</dbReference>
<keyword evidence="2" id="KW-0812">Transmembrane</keyword>
<reference evidence="3" key="1">
    <citation type="submission" date="2018-11" db="EMBL/GenBank/DDBJ databases">
        <authorList>
            <consortium name="Pathogen Informatics"/>
        </authorList>
    </citation>
    <scope>NUCLEOTIDE SEQUENCE</scope>
</reference>
<dbReference type="GO" id="GO:0005261">
    <property type="term" value="F:monoatomic cation channel activity"/>
    <property type="evidence" value="ECO:0007669"/>
    <property type="project" value="TreeGrafter"/>
</dbReference>
<proteinExistence type="predicted"/>
<name>A0A448WXX0_9PLAT</name>